<gene>
    <name evidence="1" type="ORF">SDC9_169353</name>
</gene>
<accession>A0A645G528</accession>
<proteinExistence type="predicted"/>
<organism evidence="1">
    <name type="scientific">bioreactor metagenome</name>
    <dbReference type="NCBI Taxonomy" id="1076179"/>
    <lineage>
        <taxon>unclassified sequences</taxon>
        <taxon>metagenomes</taxon>
        <taxon>ecological metagenomes</taxon>
    </lineage>
</organism>
<dbReference type="EMBL" id="VSSQ01070092">
    <property type="protein sequence ID" value="MPN21971.1"/>
    <property type="molecule type" value="Genomic_DNA"/>
</dbReference>
<comment type="caution">
    <text evidence="1">The sequence shown here is derived from an EMBL/GenBank/DDBJ whole genome shotgun (WGS) entry which is preliminary data.</text>
</comment>
<sequence>MVIGGGAVIGEGRREGDPVVMAGPREERRHGQVHFVKILAVDDVRVEIPLVPAARPQRGMIRGRFDFHRPLRREGILLPAEAVFARLVPAGTFQFSVRIPGEVEKTDRLAAVRDPQRLEGGGFAVIQFAPGILFHR</sequence>
<evidence type="ECO:0000313" key="1">
    <source>
        <dbReference type="EMBL" id="MPN21971.1"/>
    </source>
</evidence>
<dbReference type="AlphaFoldDB" id="A0A645G528"/>
<name>A0A645G528_9ZZZZ</name>
<reference evidence="1" key="1">
    <citation type="submission" date="2019-08" db="EMBL/GenBank/DDBJ databases">
        <authorList>
            <person name="Kucharzyk K."/>
            <person name="Murdoch R.W."/>
            <person name="Higgins S."/>
            <person name="Loffler F."/>
        </authorList>
    </citation>
    <scope>NUCLEOTIDE SEQUENCE</scope>
</reference>
<protein>
    <submittedName>
        <fullName evidence="1">Uncharacterized protein</fullName>
    </submittedName>
</protein>